<dbReference type="GO" id="GO:0006457">
    <property type="term" value="P:protein folding"/>
    <property type="evidence" value="ECO:0007669"/>
    <property type="project" value="InterPro"/>
</dbReference>
<accession>A0A4Y9YPP3</accession>
<dbReference type="CDD" id="cd10747">
    <property type="entry name" value="DnaJ_C"/>
    <property type="match status" value="1"/>
</dbReference>
<keyword evidence="3 6" id="KW-0863">Zinc-finger</keyword>
<keyword evidence="4 6" id="KW-0862">Zinc</keyword>
<feature type="domain" description="CR-type" evidence="9">
    <location>
        <begin position="153"/>
        <end position="236"/>
    </location>
</feature>
<dbReference type="SUPFAM" id="SSF57938">
    <property type="entry name" value="DnaJ/Hsp40 cysteine-rich domain"/>
    <property type="match status" value="1"/>
</dbReference>
<evidence type="ECO:0000313" key="10">
    <source>
        <dbReference type="EMBL" id="TFY63800.1"/>
    </source>
</evidence>
<dbReference type="SMART" id="SM00271">
    <property type="entry name" value="DnaJ"/>
    <property type="match status" value="1"/>
</dbReference>
<keyword evidence="5" id="KW-0143">Chaperone</keyword>
<evidence type="ECO:0000256" key="7">
    <source>
        <dbReference type="SAM" id="SignalP"/>
    </source>
</evidence>
<dbReference type="InterPro" id="IPR012724">
    <property type="entry name" value="DnaJ"/>
</dbReference>
<dbReference type="CDD" id="cd06257">
    <property type="entry name" value="DnaJ"/>
    <property type="match status" value="1"/>
</dbReference>
<dbReference type="InterPro" id="IPR036410">
    <property type="entry name" value="HSP_DnaJ_Cys-rich_dom_sf"/>
</dbReference>
<evidence type="ECO:0000313" key="11">
    <source>
        <dbReference type="Proteomes" id="UP000298390"/>
    </source>
</evidence>
<reference evidence="10 11" key="1">
    <citation type="submission" date="2019-01" db="EMBL/GenBank/DDBJ databases">
        <title>Genome sequencing of the rare red list fungi Fomitopsis rosea.</title>
        <authorList>
            <person name="Buettner E."/>
            <person name="Kellner H."/>
        </authorList>
    </citation>
    <scope>NUCLEOTIDE SEQUENCE [LARGE SCALE GENOMIC DNA]</scope>
    <source>
        <strain evidence="10 11">DSM 105464</strain>
    </source>
</reference>
<evidence type="ECO:0000259" key="8">
    <source>
        <dbReference type="PROSITE" id="PS50076"/>
    </source>
</evidence>
<keyword evidence="2" id="KW-0677">Repeat</keyword>
<dbReference type="InterPro" id="IPR044713">
    <property type="entry name" value="DNJA1/2-like"/>
</dbReference>
<dbReference type="Pfam" id="PF01556">
    <property type="entry name" value="DnaJ_C"/>
    <property type="match status" value="1"/>
</dbReference>
<dbReference type="AlphaFoldDB" id="A0A4Y9YPP3"/>
<name>A0A4Y9YPP3_9APHY</name>
<protein>
    <recommendedName>
        <fullName evidence="12">Chaperone protein DnaJ</fullName>
    </recommendedName>
</protein>
<proteinExistence type="inferred from homology"/>
<dbReference type="GO" id="GO:0009408">
    <property type="term" value="P:response to heat"/>
    <property type="evidence" value="ECO:0007669"/>
    <property type="project" value="InterPro"/>
</dbReference>
<keyword evidence="7" id="KW-0732">Signal</keyword>
<dbReference type="FunFam" id="2.60.260.20:FF:000013">
    <property type="entry name" value="DnaJ subfamily B member 11"/>
    <property type="match status" value="1"/>
</dbReference>
<dbReference type="Pfam" id="PF00684">
    <property type="entry name" value="DnaJ_CXXCXGXG"/>
    <property type="match status" value="1"/>
</dbReference>
<dbReference type="SUPFAM" id="SSF46565">
    <property type="entry name" value="Chaperone J-domain"/>
    <property type="match status" value="1"/>
</dbReference>
<dbReference type="GO" id="GO:0030544">
    <property type="term" value="F:Hsp70 protein binding"/>
    <property type="evidence" value="ECO:0007669"/>
    <property type="project" value="InterPro"/>
</dbReference>
<dbReference type="HAMAP" id="MF_01152">
    <property type="entry name" value="DnaJ"/>
    <property type="match status" value="1"/>
</dbReference>
<dbReference type="GO" id="GO:0005524">
    <property type="term" value="F:ATP binding"/>
    <property type="evidence" value="ECO:0007669"/>
    <property type="project" value="InterPro"/>
</dbReference>
<evidence type="ECO:0000256" key="6">
    <source>
        <dbReference type="PROSITE-ProRule" id="PRU00546"/>
    </source>
</evidence>
<organism evidence="10 11">
    <name type="scientific">Rhodofomes roseus</name>
    <dbReference type="NCBI Taxonomy" id="34475"/>
    <lineage>
        <taxon>Eukaryota</taxon>
        <taxon>Fungi</taxon>
        <taxon>Dikarya</taxon>
        <taxon>Basidiomycota</taxon>
        <taxon>Agaricomycotina</taxon>
        <taxon>Agaricomycetes</taxon>
        <taxon>Polyporales</taxon>
        <taxon>Rhodofomes</taxon>
    </lineage>
</organism>
<dbReference type="Gene3D" id="1.10.287.110">
    <property type="entry name" value="DnaJ domain"/>
    <property type="match status" value="1"/>
</dbReference>
<evidence type="ECO:0000256" key="1">
    <source>
        <dbReference type="ARBA" id="ARBA00022723"/>
    </source>
</evidence>
<dbReference type="InterPro" id="IPR002939">
    <property type="entry name" value="DnaJ_C"/>
</dbReference>
<evidence type="ECO:0008006" key="12">
    <source>
        <dbReference type="Google" id="ProtNLM"/>
    </source>
</evidence>
<feature type="chain" id="PRO_5021327200" description="Chaperone protein DnaJ" evidence="7">
    <location>
        <begin position="21"/>
        <end position="385"/>
    </location>
</feature>
<dbReference type="PROSITE" id="PS50076">
    <property type="entry name" value="DNAJ_2"/>
    <property type="match status" value="1"/>
</dbReference>
<feature type="domain" description="J" evidence="8">
    <location>
        <begin position="22"/>
        <end position="78"/>
    </location>
</feature>
<dbReference type="Gene3D" id="2.10.230.10">
    <property type="entry name" value="Heat shock protein DnaJ, cysteine-rich domain"/>
    <property type="match status" value="1"/>
</dbReference>
<dbReference type="PRINTS" id="PR00625">
    <property type="entry name" value="JDOMAIN"/>
</dbReference>
<gene>
    <name evidence="10" type="ORF">EVJ58_g3036</name>
</gene>
<feature type="zinc finger region" description="CR-type" evidence="6">
    <location>
        <begin position="153"/>
        <end position="236"/>
    </location>
</feature>
<sequence>MWPSCWLAILLLFLAVLTEAADLYQALELSKSASEQDIRKAYKRLSRKYHPDRNQKPGAEEKFIEIAHAYEILSDPEASAFGSGRFASLTDVLRCRNAKYMTDMEREGGRQHANPFDMFSSFFGGGFAQQHQVHKGPTAQFDVEVTLEDIYTGNHIDLPVRKRILCDHCRGSGAASSNDIHTCPACNGAGVQIVRQQIMPGMYSQAQVTCNQCGGRGSIITRSCPHCGGSKVLEHTQVYSIEIPAGVPEGWEYVLEGEGDESPDWEPGDIVLRIKSRKDKGSWKRKESALYWKETIGVDEALLGFDRNVTHLDGHVVRLKRDVVTQPGFVEVVKGEGMPVHEHGHSHGDLYVEYTVVLPTEVSPEKKRQLLKVLRGAEEGHKDEL</sequence>
<dbReference type="PANTHER" id="PTHR43888">
    <property type="entry name" value="DNAJ-LIKE-2, ISOFORM A-RELATED"/>
    <property type="match status" value="1"/>
</dbReference>
<comment type="caution">
    <text evidence="10">The sequence shown here is derived from an EMBL/GenBank/DDBJ whole genome shotgun (WGS) entry which is preliminary data.</text>
</comment>
<dbReference type="InterPro" id="IPR001305">
    <property type="entry name" value="HSP_DnaJ_Cys-rich_dom"/>
</dbReference>
<evidence type="ECO:0000256" key="3">
    <source>
        <dbReference type="ARBA" id="ARBA00022771"/>
    </source>
</evidence>
<dbReference type="EMBL" id="SEKV01000119">
    <property type="protein sequence ID" value="TFY63800.1"/>
    <property type="molecule type" value="Genomic_DNA"/>
</dbReference>
<dbReference type="InterPro" id="IPR036869">
    <property type="entry name" value="J_dom_sf"/>
</dbReference>
<dbReference type="CDD" id="cd10719">
    <property type="entry name" value="DnaJ_zf"/>
    <property type="match status" value="1"/>
</dbReference>
<dbReference type="GO" id="GO:0051082">
    <property type="term" value="F:unfolded protein binding"/>
    <property type="evidence" value="ECO:0007669"/>
    <property type="project" value="InterPro"/>
</dbReference>
<dbReference type="PROSITE" id="PS51188">
    <property type="entry name" value="ZF_CR"/>
    <property type="match status" value="1"/>
</dbReference>
<dbReference type="GO" id="GO:0008270">
    <property type="term" value="F:zinc ion binding"/>
    <property type="evidence" value="ECO:0007669"/>
    <property type="project" value="UniProtKB-KW"/>
</dbReference>
<evidence type="ECO:0000256" key="5">
    <source>
        <dbReference type="ARBA" id="ARBA00023186"/>
    </source>
</evidence>
<dbReference type="Pfam" id="PF00226">
    <property type="entry name" value="DnaJ"/>
    <property type="match status" value="1"/>
</dbReference>
<keyword evidence="1 6" id="KW-0479">Metal-binding</keyword>
<dbReference type="STRING" id="34475.A0A4Y9YPP3"/>
<feature type="signal peptide" evidence="7">
    <location>
        <begin position="1"/>
        <end position="20"/>
    </location>
</feature>
<evidence type="ECO:0000256" key="2">
    <source>
        <dbReference type="ARBA" id="ARBA00022737"/>
    </source>
</evidence>
<dbReference type="Proteomes" id="UP000298390">
    <property type="component" value="Unassembled WGS sequence"/>
</dbReference>
<evidence type="ECO:0000259" key="9">
    <source>
        <dbReference type="PROSITE" id="PS51188"/>
    </source>
</evidence>
<dbReference type="FunFam" id="2.10.230.10:FF:000002">
    <property type="entry name" value="Molecular chaperone DnaJ"/>
    <property type="match status" value="1"/>
</dbReference>
<dbReference type="Gene3D" id="2.60.260.20">
    <property type="entry name" value="Urease metallochaperone UreE, N-terminal domain"/>
    <property type="match status" value="2"/>
</dbReference>
<dbReference type="InterPro" id="IPR001623">
    <property type="entry name" value="DnaJ_domain"/>
</dbReference>
<evidence type="ECO:0000256" key="4">
    <source>
        <dbReference type="ARBA" id="ARBA00022833"/>
    </source>
</evidence>
<dbReference type="SUPFAM" id="SSF49493">
    <property type="entry name" value="HSP40/DnaJ peptide-binding domain"/>
    <property type="match status" value="2"/>
</dbReference>
<dbReference type="InterPro" id="IPR008971">
    <property type="entry name" value="HSP40/DnaJ_pept-bd"/>
</dbReference>